<dbReference type="RefSeq" id="WP_381520765.1">
    <property type="nucleotide sequence ID" value="NZ_JBHULN010000003.1"/>
</dbReference>
<dbReference type="Pfam" id="PF02661">
    <property type="entry name" value="Fic"/>
    <property type="match status" value="1"/>
</dbReference>
<dbReference type="PANTHER" id="PTHR39426:SF1">
    <property type="entry name" value="HOMOLOGY TO DEATH-ON-CURING PROTEIN OF PHAGE P1"/>
    <property type="match status" value="1"/>
</dbReference>
<accession>A0ABW5M132</accession>
<dbReference type="EMBL" id="JBHULN010000003">
    <property type="protein sequence ID" value="MFD2570274.1"/>
    <property type="molecule type" value="Genomic_DNA"/>
</dbReference>
<comment type="caution">
    <text evidence="2">The sequence shown here is derived from an EMBL/GenBank/DDBJ whole genome shotgun (WGS) entry which is preliminary data.</text>
</comment>
<dbReference type="InterPro" id="IPR036597">
    <property type="entry name" value="Fido-like_dom_sf"/>
</dbReference>
<evidence type="ECO:0000313" key="3">
    <source>
        <dbReference type="Proteomes" id="UP001597469"/>
    </source>
</evidence>
<gene>
    <name evidence="2" type="ORF">ACFSUS_06480</name>
</gene>
<dbReference type="Proteomes" id="UP001597469">
    <property type="component" value="Unassembled WGS sequence"/>
</dbReference>
<dbReference type="InterPro" id="IPR003812">
    <property type="entry name" value="Fido"/>
</dbReference>
<name>A0ABW5M132_9BACT</name>
<feature type="domain" description="Fido" evidence="1">
    <location>
        <begin position="1"/>
        <end position="97"/>
    </location>
</feature>
<dbReference type="InterPro" id="IPR053737">
    <property type="entry name" value="Type_II_TA_Toxin"/>
</dbReference>
<dbReference type="Gene3D" id="1.20.120.1870">
    <property type="entry name" value="Fic/DOC protein, Fido domain"/>
    <property type="match status" value="1"/>
</dbReference>
<reference evidence="3" key="1">
    <citation type="journal article" date="2019" name="Int. J. Syst. Evol. Microbiol.">
        <title>The Global Catalogue of Microorganisms (GCM) 10K type strain sequencing project: providing services to taxonomists for standard genome sequencing and annotation.</title>
        <authorList>
            <consortium name="The Broad Institute Genomics Platform"/>
            <consortium name="The Broad Institute Genome Sequencing Center for Infectious Disease"/>
            <person name="Wu L."/>
            <person name="Ma J."/>
        </authorList>
    </citation>
    <scope>NUCLEOTIDE SEQUENCE [LARGE SCALE GENOMIC DNA]</scope>
    <source>
        <strain evidence="3">KCTC 42805</strain>
    </source>
</reference>
<proteinExistence type="predicted"/>
<sequence>MRHYDLVASALVQPFATFDGNDLYPTLIDKAALIGYLLISDHPFVDGNKRIGHPVIEVILVMNGFEIEASVDEQEHIILEVADGKLTREQFTDWVHKCVKQL</sequence>
<dbReference type="SUPFAM" id="SSF140931">
    <property type="entry name" value="Fic-like"/>
    <property type="match status" value="1"/>
</dbReference>
<dbReference type="PANTHER" id="PTHR39426">
    <property type="entry name" value="HOMOLOGY TO DEATH-ON-CURING PROTEIN OF PHAGE P1"/>
    <property type="match status" value="1"/>
</dbReference>
<organism evidence="2 3">
    <name type="scientific">Spirosoma soli</name>
    <dbReference type="NCBI Taxonomy" id="1770529"/>
    <lineage>
        <taxon>Bacteria</taxon>
        <taxon>Pseudomonadati</taxon>
        <taxon>Bacteroidota</taxon>
        <taxon>Cytophagia</taxon>
        <taxon>Cytophagales</taxon>
        <taxon>Cytophagaceae</taxon>
        <taxon>Spirosoma</taxon>
    </lineage>
</organism>
<evidence type="ECO:0000313" key="2">
    <source>
        <dbReference type="EMBL" id="MFD2570274.1"/>
    </source>
</evidence>
<dbReference type="PROSITE" id="PS51459">
    <property type="entry name" value="FIDO"/>
    <property type="match status" value="1"/>
</dbReference>
<dbReference type="NCBIfam" id="TIGR01550">
    <property type="entry name" value="DOC_P1"/>
    <property type="match status" value="1"/>
</dbReference>
<evidence type="ECO:0000259" key="1">
    <source>
        <dbReference type="PROSITE" id="PS51459"/>
    </source>
</evidence>
<protein>
    <submittedName>
        <fullName evidence="2">Type II toxin-antitoxin system death-on-curing family toxin</fullName>
    </submittedName>
</protein>
<dbReference type="InterPro" id="IPR006440">
    <property type="entry name" value="Doc"/>
</dbReference>
<keyword evidence="3" id="KW-1185">Reference proteome</keyword>